<organism evidence="10 11">
    <name type="scientific">Neorhodopirellula pilleata</name>
    <dbReference type="NCBI Taxonomy" id="2714738"/>
    <lineage>
        <taxon>Bacteria</taxon>
        <taxon>Pseudomonadati</taxon>
        <taxon>Planctomycetota</taxon>
        <taxon>Planctomycetia</taxon>
        <taxon>Pirellulales</taxon>
        <taxon>Pirellulaceae</taxon>
        <taxon>Neorhodopirellula</taxon>
    </lineage>
</organism>
<comment type="subcellular location">
    <subcellularLocation>
        <location evidence="1">Cell membrane</location>
        <topology evidence="1">Multi-pass membrane protein</topology>
    </subcellularLocation>
</comment>
<evidence type="ECO:0000256" key="8">
    <source>
        <dbReference type="SAM" id="Phobius"/>
    </source>
</evidence>
<keyword evidence="6 8" id="KW-1133">Transmembrane helix</keyword>
<protein>
    <submittedName>
        <fullName evidence="10">Dolichyl-phosphate-mannose-protein mannosyltransferase</fullName>
    </submittedName>
</protein>
<evidence type="ECO:0000256" key="6">
    <source>
        <dbReference type="ARBA" id="ARBA00022989"/>
    </source>
</evidence>
<keyword evidence="4 10" id="KW-0808">Transferase</keyword>
<comment type="caution">
    <text evidence="10">The sequence shown here is derived from an EMBL/GenBank/DDBJ whole genome shotgun (WGS) entry which is preliminary data.</text>
</comment>
<evidence type="ECO:0000313" key="10">
    <source>
        <dbReference type="EMBL" id="TWT95148.1"/>
    </source>
</evidence>
<dbReference type="PANTHER" id="PTHR33908:SF11">
    <property type="entry name" value="MEMBRANE PROTEIN"/>
    <property type="match status" value="1"/>
</dbReference>
<feature type="transmembrane region" description="Helical" evidence="8">
    <location>
        <begin position="196"/>
        <end position="213"/>
    </location>
</feature>
<feature type="transmembrane region" description="Helical" evidence="8">
    <location>
        <begin position="220"/>
        <end position="238"/>
    </location>
</feature>
<keyword evidence="11" id="KW-1185">Reference proteome</keyword>
<dbReference type="RefSeq" id="WP_146579066.1">
    <property type="nucleotide sequence ID" value="NZ_SJPM01000007.1"/>
</dbReference>
<sequence>MSKTIGLLAIVLLVLIVRGGLLLTRVDGLSDDPDAYRVIAETLARTGVFGLPVGDEGVKPTAFRPPLYPWVLSFLTDSDGRLINFPVAILHAILGTLTVLLTWDIARRLLGRTAAVVATVIVTLDPILMWQSTLVMTETLATFLTIAVFWWWVIRFQHGRDRTSNSCEVSGVPNASVTAAGLGVLLSLAFLCRPTFLVWAILVIPMVMFAGPACSVRRGVIAVVSFAIVAVVMAAWTARNVAVMGHPIWATSHGGYTLLLGNNESFYGYLRDQRSTWPWNSPAWDAEPFFEDYANRKASGDEVADDETAYQLARTTINQQPDMFVYSCWVRFVRLWQPFPHATSGRSTASIVAVGSFYVLVYALIVIASIQHASDLFAGGLRRMMMVWPAIALFITLSGVHAVYWSNPRMRAPANPVLAIAASAAFLSRRNLSLFQTAFSQPDDLTDIHV</sequence>
<feature type="transmembrane region" description="Helical" evidence="8">
    <location>
        <begin position="166"/>
        <end position="190"/>
    </location>
</feature>
<evidence type="ECO:0000313" key="11">
    <source>
        <dbReference type="Proteomes" id="UP000316213"/>
    </source>
</evidence>
<dbReference type="PANTHER" id="PTHR33908">
    <property type="entry name" value="MANNOSYLTRANSFERASE YKCB-RELATED"/>
    <property type="match status" value="1"/>
</dbReference>
<keyword evidence="5 8" id="KW-0812">Transmembrane</keyword>
<keyword evidence="2" id="KW-1003">Cell membrane</keyword>
<dbReference type="Proteomes" id="UP000316213">
    <property type="component" value="Unassembled WGS sequence"/>
</dbReference>
<evidence type="ECO:0000256" key="4">
    <source>
        <dbReference type="ARBA" id="ARBA00022679"/>
    </source>
</evidence>
<feature type="transmembrane region" description="Helical" evidence="8">
    <location>
        <begin position="109"/>
        <end position="128"/>
    </location>
</feature>
<feature type="transmembrane region" description="Helical" evidence="8">
    <location>
        <begin position="82"/>
        <end position="102"/>
    </location>
</feature>
<dbReference type="GO" id="GO:0009103">
    <property type="term" value="P:lipopolysaccharide biosynthetic process"/>
    <property type="evidence" value="ECO:0007669"/>
    <property type="project" value="UniProtKB-ARBA"/>
</dbReference>
<reference evidence="10 11" key="1">
    <citation type="submission" date="2019-02" db="EMBL/GenBank/DDBJ databases">
        <title>Deep-cultivation of Planctomycetes and their phenomic and genomic characterization uncovers novel biology.</title>
        <authorList>
            <person name="Wiegand S."/>
            <person name="Jogler M."/>
            <person name="Boedeker C."/>
            <person name="Pinto D."/>
            <person name="Vollmers J."/>
            <person name="Rivas-Marin E."/>
            <person name="Kohn T."/>
            <person name="Peeters S.H."/>
            <person name="Heuer A."/>
            <person name="Rast P."/>
            <person name="Oberbeckmann S."/>
            <person name="Bunk B."/>
            <person name="Jeske O."/>
            <person name="Meyerdierks A."/>
            <person name="Storesund J.E."/>
            <person name="Kallscheuer N."/>
            <person name="Luecker S."/>
            <person name="Lage O.M."/>
            <person name="Pohl T."/>
            <person name="Merkel B.J."/>
            <person name="Hornburger P."/>
            <person name="Mueller R.-W."/>
            <person name="Bruemmer F."/>
            <person name="Labrenz M."/>
            <person name="Spormann A.M."/>
            <person name="Op Den Camp H."/>
            <person name="Overmann J."/>
            <person name="Amann R."/>
            <person name="Jetten M.S.M."/>
            <person name="Mascher T."/>
            <person name="Medema M.H."/>
            <person name="Devos D.P."/>
            <person name="Kaster A.-K."/>
            <person name="Ovreas L."/>
            <person name="Rohde M."/>
            <person name="Galperin M.Y."/>
            <person name="Jogler C."/>
        </authorList>
    </citation>
    <scope>NUCLEOTIDE SEQUENCE [LARGE SCALE GENOMIC DNA]</scope>
    <source>
        <strain evidence="10 11">Pla100</strain>
    </source>
</reference>
<dbReference type="OrthoDB" id="231161at2"/>
<accession>A0A5C6A779</accession>
<feature type="transmembrane region" description="Helical" evidence="8">
    <location>
        <begin position="385"/>
        <end position="404"/>
    </location>
</feature>
<evidence type="ECO:0000259" key="9">
    <source>
        <dbReference type="Pfam" id="PF13231"/>
    </source>
</evidence>
<dbReference type="InterPro" id="IPR050297">
    <property type="entry name" value="LipidA_mod_glycosyltrf_83"/>
</dbReference>
<dbReference type="AlphaFoldDB" id="A0A5C6A779"/>
<dbReference type="InterPro" id="IPR038731">
    <property type="entry name" value="RgtA/B/C-like"/>
</dbReference>
<feature type="transmembrane region" description="Helical" evidence="8">
    <location>
        <begin position="349"/>
        <end position="373"/>
    </location>
</feature>
<dbReference type="Pfam" id="PF13231">
    <property type="entry name" value="PMT_2"/>
    <property type="match status" value="1"/>
</dbReference>
<evidence type="ECO:0000256" key="1">
    <source>
        <dbReference type="ARBA" id="ARBA00004651"/>
    </source>
</evidence>
<evidence type="ECO:0000256" key="5">
    <source>
        <dbReference type="ARBA" id="ARBA00022692"/>
    </source>
</evidence>
<evidence type="ECO:0000256" key="2">
    <source>
        <dbReference type="ARBA" id="ARBA00022475"/>
    </source>
</evidence>
<dbReference type="GO" id="GO:0005886">
    <property type="term" value="C:plasma membrane"/>
    <property type="evidence" value="ECO:0007669"/>
    <property type="project" value="UniProtKB-SubCell"/>
</dbReference>
<gene>
    <name evidence="10" type="ORF">Pla100_37320</name>
</gene>
<proteinExistence type="predicted"/>
<evidence type="ECO:0000256" key="3">
    <source>
        <dbReference type="ARBA" id="ARBA00022676"/>
    </source>
</evidence>
<keyword evidence="7 8" id="KW-0472">Membrane</keyword>
<name>A0A5C6A779_9BACT</name>
<dbReference type="EMBL" id="SJPM01000007">
    <property type="protein sequence ID" value="TWT95148.1"/>
    <property type="molecule type" value="Genomic_DNA"/>
</dbReference>
<dbReference type="GO" id="GO:0016763">
    <property type="term" value="F:pentosyltransferase activity"/>
    <property type="evidence" value="ECO:0007669"/>
    <property type="project" value="TreeGrafter"/>
</dbReference>
<feature type="domain" description="Glycosyltransferase RgtA/B/C/D-like" evidence="9">
    <location>
        <begin position="64"/>
        <end position="233"/>
    </location>
</feature>
<evidence type="ECO:0000256" key="7">
    <source>
        <dbReference type="ARBA" id="ARBA00023136"/>
    </source>
</evidence>
<keyword evidence="3 10" id="KW-0328">Glycosyltransferase</keyword>
<feature type="transmembrane region" description="Helical" evidence="8">
    <location>
        <begin position="134"/>
        <end position="154"/>
    </location>
</feature>